<feature type="domain" description="Ig-like" evidence="5">
    <location>
        <begin position="393"/>
        <end position="475"/>
    </location>
</feature>
<dbReference type="InterPro" id="IPR003598">
    <property type="entry name" value="Ig_sub2"/>
</dbReference>
<evidence type="ECO:0000313" key="6">
    <source>
        <dbReference type="EMBL" id="CAH1981416.1"/>
    </source>
</evidence>
<dbReference type="SUPFAM" id="SSF56436">
    <property type="entry name" value="C-type lectin-like"/>
    <property type="match status" value="1"/>
</dbReference>
<keyword evidence="3" id="KW-0732">Signal</keyword>
<dbReference type="GO" id="GO:0016020">
    <property type="term" value="C:membrane"/>
    <property type="evidence" value="ECO:0007669"/>
    <property type="project" value="UniProtKB-SubCell"/>
</dbReference>
<evidence type="ECO:0008006" key="8">
    <source>
        <dbReference type="Google" id="ProtNLM"/>
    </source>
</evidence>
<dbReference type="PROSITE" id="PS50041">
    <property type="entry name" value="C_TYPE_LECTIN_2"/>
    <property type="match status" value="1"/>
</dbReference>
<accession>A0A9P0KS87</accession>
<dbReference type="InterPro" id="IPR036179">
    <property type="entry name" value="Ig-like_dom_sf"/>
</dbReference>
<dbReference type="OrthoDB" id="6700896at2759"/>
<feature type="domain" description="Ig-like" evidence="5">
    <location>
        <begin position="276"/>
        <end position="377"/>
    </location>
</feature>
<feature type="chain" id="PRO_5040214543" description="Contactin" evidence="3">
    <location>
        <begin position="19"/>
        <end position="477"/>
    </location>
</feature>
<dbReference type="PANTHER" id="PTHR44170">
    <property type="entry name" value="PROTEIN SIDEKICK"/>
    <property type="match status" value="1"/>
</dbReference>
<evidence type="ECO:0000256" key="3">
    <source>
        <dbReference type="SAM" id="SignalP"/>
    </source>
</evidence>
<dbReference type="InterPro" id="IPR007110">
    <property type="entry name" value="Ig-like_dom"/>
</dbReference>
<dbReference type="Pfam" id="PF13927">
    <property type="entry name" value="Ig_3"/>
    <property type="match status" value="1"/>
</dbReference>
<dbReference type="EMBL" id="CAKOFQ010006908">
    <property type="protein sequence ID" value="CAH1981416.1"/>
    <property type="molecule type" value="Genomic_DNA"/>
</dbReference>
<dbReference type="GO" id="GO:0098609">
    <property type="term" value="P:cell-cell adhesion"/>
    <property type="evidence" value="ECO:0007669"/>
    <property type="project" value="TreeGrafter"/>
</dbReference>
<dbReference type="FunFam" id="2.60.40.10:FF:000064">
    <property type="entry name" value="Contactin 1"/>
    <property type="match status" value="1"/>
</dbReference>
<evidence type="ECO:0000259" key="5">
    <source>
        <dbReference type="PROSITE" id="PS50835"/>
    </source>
</evidence>
<keyword evidence="2" id="KW-1015">Disulfide bond</keyword>
<evidence type="ECO:0000313" key="7">
    <source>
        <dbReference type="Proteomes" id="UP001152888"/>
    </source>
</evidence>
<reference evidence="6" key="1">
    <citation type="submission" date="2022-03" db="EMBL/GenBank/DDBJ databases">
        <authorList>
            <person name="Sayadi A."/>
        </authorList>
    </citation>
    <scope>NUCLEOTIDE SEQUENCE</scope>
</reference>
<comment type="caution">
    <text evidence="6">The sequence shown here is derived from an EMBL/GenBank/DDBJ whole genome shotgun (WGS) entry which is preliminary data.</text>
</comment>
<dbReference type="SUPFAM" id="SSF48726">
    <property type="entry name" value="Immunoglobulin"/>
    <property type="match status" value="2"/>
</dbReference>
<dbReference type="AlphaFoldDB" id="A0A9P0KS87"/>
<evidence type="ECO:0000256" key="2">
    <source>
        <dbReference type="ARBA" id="ARBA00023157"/>
    </source>
</evidence>
<dbReference type="Proteomes" id="UP001152888">
    <property type="component" value="Unassembled WGS sequence"/>
</dbReference>
<evidence type="ECO:0000259" key="4">
    <source>
        <dbReference type="PROSITE" id="PS50041"/>
    </source>
</evidence>
<evidence type="ECO:0000256" key="1">
    <source>
        <dbReference type="ARBA" id="ARBA00022737"/>
    </source>
</evidence>
<dbReference type="SMART" id="SM00408">
    <property type="entry name" value="IGc2"/>
    <property type="match status" value="1"/>
</dbReference>
<feature type="signal peptide" evidence="3">
    <location>
        <begin position="1"/>
        <end position="18"/>
    </location>
</feature>
<dbReference type="SMART" id="SM00034">
    <property type="entry name" value="CLECT"/>
    <property type="match status" value="1"/>
</dbReference>
<dbReference type="InterPro" id="IPR016187">
    <property type="entry name" value="CTDL_fold"/>
</dbReference>
<keyword evidence="1" id="KW-0677">Repeat</keyword>
<dbReference type="CDD" id="cd00037">
    <property type="entry name" value="CLECT"/>
    <property type="match status" value="1"/>
</dbReference>
<dbReference type="Gene3D" id="3.10.100.10">
    <property type="entry name" value="Mannose-Binding Protein A, subunit A"/>
    <property type="match status" value="1"/>
</dbReference>
<dbReference type="InterPro" id="IPR013783">
    <property type="entry name" value="Ig-like_fold"/>
</dbReference>
<dbReference type="PROSITE" id="PS50835">
    <property type="entry name" value="IG_LIKE"/>
    <property type="match status" value="2"/>
</dbReference>
<feature type="domain" description="C-type lectin" evidence="4">
    <location>
        <begin position="118"/>
        <end position="203"/>
    </location>
</feature>
<dbReference type="InterPro" id="IPR001304">
    <property type="entry name" value="C-type_lectin-like"/>
</dbReference>
<gene>
    <name evidence="6" type="ORF">ACAOBT_LOCUS14470</name>
</gene>
<keyword evidence="7" id="KW-1185">Reference proteome</keyword>
<organism evidence="6 7">
    <name type="scientific">Acanthoscelides obtectus</name>
    <name type="common">Bean weevil</name>
    <name type="synonym">Bruchus obtectus</name>
    <dbReference type="NCBI Taxonomy" id="200917"/>
    <lineage>
        <taxon>Eukaryota</taxon>
        <taxon>Metazoa</taxon>
        <taxon>Ecdysozoa</taxon>
        <taxon>Arthropoda</taxon>
        <taxon>Hexapoda</taxon>
        <taxon>Insecta</taxon>
        <taxon>Pterygota</taxon>
        <taxon>Neoptera</taxon>
        <taxon>Endopterygota</taxon>
        <taxon>Coleoptera</taxon>
        <taxon>Polyphaga</taxon>
        <taxon>Cucujiformia</taxon>
        <taxon>Chrysomeloidea</taxon>
        <taxon>Chrysomelidae</taxon>
        <taxon>Bruchinae</taxon>
        <taxon>Bruchini</taxon>
        <taxon>Acanthoscelides</taxon>
    </lineage>
</organism>
<sequence>MGWLQLFGFMCTAGISITQIESYMLNDNPNGTIINTTKGFTYNTNYDSKYYSPNYNTNFNTNRNPNYNSNFKTNYNPTSITNYGNSGNINYNNSGTYGGYYSYGTLDELECPEYWFHFQKSCYRFIRSPLKSYLDARKLCQAYSPETGGSDLVSIGSTEEHGFLINQLNKLDPQHRRWYIGAHQQSASYYTNPDGTQFVSAENSILAVDLPYGKDYLAYNFSRTLLRWSFEPVSGAELLLYICEANIGAVQRLVSQGRDYKYGVDVEDPQRIPRGPYFIKQPTDAIFDTSKRKLYNDITISCLASGYPTPTYKWYKEDYENDRLVAHEIDPLQDSRYTVSGGTFIIHNPQQKLDHATYHCKATNKYGTIISESVQLNFGFILEFVLKRSPESGDLNWGKAVYCDPPNHFPSVKYSWSRDYFPNFVEEDARVFVSHDGALYFSALETIDRANYSCSVSSEFSDSGRNGPFFPLRVNPH</sequence>
<dbReference type="InterPro" id="IPR016186">
    <property type="entry name" value="C-type_lectin-like/link_sf"/>
</dbReference>
<dbReference type="Gene3D" id="2.60.40.10">
    <property type="entry name" value="Immunoglobulins"/>
    <property type="match status" value="2"/>
</dbReference>
<dbReference type="PANTHER" id="PTHR44170:SF6">
    <property type="entry name" value="CONTACTIN"/>
    <property type="match status" value="1"/>
</dbReference>
<proteinExistence type="predicted"/>
<protein>
    <recommendedName>
        <fullName evidence="8">Contactin</fullName>
    </recommendedName>
</protein>
<dbReference type="Pfam" id="PF05473">
    <property type="entry name" value="UL45"/>
    <property type="match status" value="1"/>
</dbReference>
<name>A0A9P0KS87_ACAOB</name>